<gene>
    <name evidence="1" type="ORF">UX78_C0013G0020</name>
</gene>
<organism evidence="1 2">
    <name type="scientific">Candidatus Amesbacteria bacterium GW2011_GWA2_47_11</name>
    <dbReference type="NCBI Taxonomy" id="1618357"/>
    <lineage>
        <taxon>Bacteria</taxon>
        <taxon>Candidatus Amesiibacteriota</taxon>
    </lineage>
</organism>
<evidence type="ECO:0000313" key="2">
    <source>
        <dbReference type="Proteomes" id="UP000034607"/>
    </source>
</evidence>
<evidence type="ECO:0000313" key="1">
    <source>
        <dbReference type="EMBL" id="KKU56024.1"/>
    </source>
</evidence>
<dbReference type="EMBL" id="LCNM01000013">
    <property type="protein sequence ID" value="KKU56024.1"/>
    <property type="molecule type" value="Genomic_DNA"/>
</dbReference>
<dbReference type="Proteomes" id="UP000034607">
    <property type="component" value="Unassembled WGS sequence"/>
</dbReference>
<comment type="caution">
    <text evidence="1">The sequence shown here is derived from an EMBL/GenBank/DDBJ whole genome shotgun (WGS) entry which is preliminary data.</text>
</comment>
<name>A0A0G1RFB3_9BACT</name>
<proteinExistence type="predicted"/>
<dbReference type="AlphaFoldDB" id="A0A0G1RFB3"/>
<sequence length="133" mass="14969">MNKAIFILEIMSFLAIVALLPKSVMAEWLIPARIYYCQNPTPNCPQSKSGSFTPAYEGYVGTYLQTADGRYLQKTTLGWTYWDCQTSQGFMLYPGYRAYAGNGTNWSFARVQSGCPPIIAASVWEYVEYPGFP</sequence>
<protein>
    <submittedName>
        <fullName evidence="1">Uncharacterized protein</fullName>
    </submittedName>
</protein>
<accession>A0A0G1RFB3</accession>
<reference evidence="1 2" key="1">
    <citation type="journal article" date="2015" name="Nature">
        <title>rRNA introns, odd ribosomes, and small enigmatic genomes across a large radiation of phyla.</title>
        <authorList>
            <person name="Brown C.T."/>
            <person name="Hug L.A."/>
            <person name="Thomas B.C."/>
            <person name="Sharon I."/>
            <person name="Castelle C.J."/>
            <person name="Singh A."/>
            <person name="Wilkins M.J."/>
            <person name="Williams K.H."/>
            <person name="Banfield J.F."/>
        </authorList>
    </citation>
    <scope>NUCLEOTIDE SEQUENCE [LARGE SCALE GENOMIC DNA]</scope>
</reference>